<feature type="domain" description="Proteasome activator complex subunit 4 C-terminal" evidence="9">
    <location>
        <begin position="1833"/>
        <end position="1918"/>
    </location>
</feature>
<dbReference type="GO" id="GO:0016504">
    <property type="term" value="F:peptidase activator activity"/>
    <property type="evidence" value="ECO:0007669"/>
    <property type="project" value="InterPro"/>
</dbReference>
<keyword evidence="13" id="KW-1185">Reference proteome</keyword>
<dbReference type="InParanoid" id="A0A286UQL3"/>
<sequence>MELGHGTSSGSRLQGLLGSVLGVTSMEEEAACSIPISPEENDSGSDTTELARQLEFLRVHVASVPYECETVDEMNERLNHIIHMIYTTAKSNQIDLLEGWNHVLGFWINTKYPLIKATRIKLLHFYYELCMIPANPRAVAERVRMFSLLLPLKHDLINTVHWHELTLDWRPLWRIIKKELWPMKRLGDPSQKCATHYLHLAEMCKRYFSSKEIRNILKTLLPLITPDTVLGSIPVLLSFLPLSYPQTYIHSLFSIWEAFNSNIVDDRMIEFMSDLAEEHVSGTAGHLGEGGSAWQDVGIWKEDQWAFLMGKCLGSMNLPIAGSKGTGNTAAHADHVGAGNTLIVKKPVNRFLALAKIIVYSISVDGNIRQEPTNGSQSQKESGFLAGSKALNSLEKLITSTETYFHPSNSGVWSISLTSFLQQLSSIFCHRWKEEQDKKCTIPVSQRLTPGIRRAFVQILHPSLIMPHLLERAYGGLEVVNETHRTTAVLSMLSGVALPLVSEKIWNGGQKHLVPLLELSLPGIDLNDPQKTICATMFICSAIQHIRIEDISMHFRASGALTADSGPWENMDIVNSEHLPDGTEGIFPVLSREEELALSKDSTAGFADWLATLFRRVIALYENLPEEGGRRNTTGGKSEETVLKSIKSMLDIVCLHLSDSLFDLVLKIVYEYATTNTKSNAVRAVGQLVACLARANPQKTTDKFLPFCVEQIKEELKHGASSIRTTSSHAALPSDTTLHWNISILRGCLGYGGETLLKHKDSIIELLILLVDKTKSERGYSGTGRLITRLLNTISAAYPINSRFVNSDEWNDEEFGSNHILHWGKFYLGKDVKIEWHVPSAEEIDFVVELLDRLVSPFLEKIEGLLENSSNWDNISRNDFCRYLYAVRSYWGGLSTFIQEYDDVKDPLAEDETGKAAGLEPYGLALKAGFTLTDPNDPNYRHIYEQKQRYGNVMHRAATVLQGNNGGEDHIDAVVALLKAIDIYMLEYGVSYGTYIHARKSYAISRDVMRLWPRQRVNTRLVFLKRAQVYHSARLASHTINRRPKELNVKLIEDLIELSLSPYTRIRKTSQGLLYSCCETYPLSTEFVMKKMVPELGKGTDPDRMKGALFVLSSKTLRKTLLISKELQSSFITMILQCQHQEKPSVQKLVTSVYHDFLVSRGSDDHLQKIPVSDEASTLNSAMQAIRDVSPFRDNDAALLNASLASYTQIQEQNKHIDENLMKKIVEIARRPETHWRYLQMSIQIIISLLRRDTPISAEVAKLVIEATTKSHPTTRIIAQRAFYLITSHIKVRSYSKSETELWFEEWRNPLQQDLPVTSPQEITEQLQSWTTDRDMLPDVFVDKITSGFLLWQPSIKAYRLLTDTQSLTLVWEERSKPALLALESVLQDPSYFQTLFSLWAQESNTRGLMNTTLELRQDNMWFMKSIVKTFEKKVLTPILTSIEPLIFDSNRFSQRAAAETIVGLFRGSKHWSGSDRKVLWSWFMKHVEGIYSQMMKPDTVAFWESVFELILNDRDPRRCRPLIDWITSLPLDFHSDSAFSMNKSLGLSSGLPSSIGIRYGKLCKQHMSALFDNADTGYAEIRGSLAEAIHILMICDWYPSFPSLDAFLTSCKEEKDPLGIRKPRYIEHVNSLLSKFSIWRTERLPPPRVTHSQYDKVSLMLLNWLWTLSFNLEASLAFPYVIPLLPDVIKMTELNDNPELSAFSSGLLLLLSSTTPPREYIGLILDEMITSVRSTSSRKIKITVLPILTIFYYRNILEISEELSSQLLEVVISCLADENVEVRSIAAKLLSGLLRCSQRRNILPLRDRFVSAVGTTKLPKRQDPGYAQALRNLHAAILGVCALIESFPYSIESWMPPLTEVLAPHVSDPPPISDTIRKCASEFKKTHQDTWHIDQQAFDEDQLQALSNMLIGTSYYA</sequence>
<dbReference type="PANTHER" id="PTHR32170:SF3">
    <property type="entry name" value="PROTEASOME ACTIVATOR COMPLEX SUBUNIT 4"/>
    <property type="match status" value="1"/>
</dbReference>
<dbReference type="InterPro" id="IPR011989">
    <property type="entry name" value="ARM-like"/>
</dbReference>
<comment type="subcellular location">
    <subcellularLocation>
        <location evidence="2">Cytoplasm</location>
    </subcellularLocation>
    <subcellularLocation>
        <location evidence="1">Nucleus speckle</location>
    </subcellularLocation>
</comment>
<dbReference type="GO" id="GO:0010499">
    <property type="term" value="P:proteasomal ubiquitin-independent protein catabolic process"/>
    <property type="evidence" value="ECO:0007669"/>
    <property type="project" value="TreeGrafter"/>
</dbReference>
<evidence type="ECO:0000259" key="11">
    <source>
        <dbReference type="Pfam" id="PF23096"/>
    </source>
</evidence>
<evidence type="ECO:0000256" key="6">
    <source>
        <dbReference type="ARBA" id="ARBA00022763"/>
    </source>
</evidence>
<comment type="similarity">
    <text evidence="3">Belongs to the BLM10 family.</text>
</comment>
<dbReference type="GO" id="GO:0006281">
    <property type="term" value="P:DNA repair"/>
    <property type="evidence" value="ECO:0007669"/>
    <property type="project" value="UniProtKB-KW"/>
</dbReference>
<comment type="caution">
    <text evidence="12">The sequence shown here is derived from an EMBL/GenBank/DDBJ whole genome shotgun (WGS) entry which is preliminary data.</text>
</comment>
<reference evidence="12 13" key="1">
    <citation type="journal article" date="2017" name="Mol. Ecol.">
        <title>Comparative and population genomic landscape of Phellinus noxius: A hypervariable fungus causing root rot in trees.</title>
        <authorList>
            <person name="Chung C.L."/>
            <person name="Lee T.J."/>
            <person name="Akiba M."/>
            <person name="Lee H.H."/>
            <person name="Kuo T.H."/>
            <person name="Liu D."/>
            <person name="Ke H.M."/>
            <person name="Yokoi T."/>
            <person name="Roa M.B."/>
            <person name="Lu M.J."/>
            <person name="Chang Y.Y."/>
            <person name="Ann P.J."/>
            <person name="Tsai J.N."/>
            <person name="Chen C.Y."/>
            <person name="Tzean S.S."/>
            <person name="Ota Y."/>
            <person name="Hattori T."/>
            <person name="Sahashi N."/>
            <person name="Liou R.F."/>
            <person name="Kikuchi T."/>
            <person name="Tsai I.J."/>
        </authorList>
    </citation>
    <scope>NUCLEOTIDE SEQUENCE [LARGE SCALE GENOMIC DNA]</scope>
    <source>
        <strain evidence="12 13">FFPRI411160</strain>
    </source>
</reference>
<keyword evidence="7" id="KW-0234">DNA repair</keyword>
<evidence type="ECO:0000313" key="13">
    <source>
        <dbReference type="Proteomes" id="UP000217199"/>
    </source>
</evidence>
<feature type="domain" description="Proteasome activator complex subunit 4-like HEAT repeat-like" evidence="11">
    <location>
        <begin position="1339"/>
        <end position="1541"/>
    </location>
</feature>
<evidence type="ECO:0000256" key="4">
    <source>
        <dbReference type="ARBA" id="ARBA00022490"/>
    </source>
</evidence>
<evidence type="ECO:0000256" key="2">
    <source>
        <dbReference type="ARBA" id="ARBA00004496"/>
    </source>
</evidence>
<accession>A0A286UQL3</accession>
<dbReference type="STRING" id="2282107.A0A286UQL3"/>
<evidence type="ECO:0000256" key="5">
    <source>
        <dbReference type="ARBA" id="ARBA00022737"/>
    </source>
</evidence>
<dbReference type="Gene3D" id="1.25.10.10">
    <property type="entry name" value="Leucine-rich Repeat Variant"/>
    <property type="match status" value="1"/>
</dbReference>
<dbReference type="SUPFAM" id="SSF48371">
    <property type="entry name" value="ARM repeat"/>
    <property type="match status" value="2"/>
</dbReference>
<evidence type="ECO:0000256" key="1">
    <source>
        <dbReference type="ARBA" id="ARBA00004324"/>
    </source>
</evidence>
<dbReference type="EMBL" id="NBII01000002">
    <property type="protein sequence ID" value="PAV21860.1"/>
    <property type="molecule type" value="Genomic_DNA"/>
</dbReference>
<dbReference type="InterPro" id="IPR035309">
    <property type="entry name" value="PSME4"/>
</dbReference>
<keyword evidence="5" id="KW-0677">Repeat</keyword>
<proteinExistence type="inferred from homology"/>
<evidence type="ECO:0000256" key="7">
    <source>
        <dbReference type="ARBA" id="ARBA00023204"/>
    </source>
</evidence>
<dbReference type="InterPro" id="IPR032430">
    <property type="entry name" value="Blm10_mid"/>
</dbReference>
<evidence type="ECO:0000259" key="10">
    <source>
        <dbReference type="Pfam" id="PF16507"/>
    </source>
</evidence>
<name>A0A286UQL3_9AGAM</name>
<feature type="domain" description="Proteasome activator Blm10 middle HEAT repeats region" evidence="10">
    <location>
        <begin position="459"/>
        <end position="897"/>
    </location>
</feature>
<dbReference type="InterPro" id="IPR016024">
    <property type="entry name" value="ARM-type_fold"/>
</dbReference>
<gene>
    <name evidence="12" type="ORF">PNOK_0181700</name>
</gene>
<evidence type="ECO:0000313" key="12">
    <source>
        <dbReference type="EMBL" id="PAV21860.1"/>
    </source>
</evidence>
<dbReference type="GO" id="GO:0016607">
    <property type="term" value="C:nuclear speck"/>
    <property type="evidence" value="ECO:0007669"/>
    <property type="project" value="UniProtKB-SubCell"/>
</dbReference>
<dbReference type="Pfam" id="PF23096">
    <property type="entry name" value="HEAT_PSME4"/>
    <property type="match status" value="1"/>
</dbReference>
<protein>
    <submittedName>
        <fullName evidence="12">ARM repeat-containing</fullName>
    </submittedName>
</protein>
<organism evidence="12 13">
    <name type="scientific">Pyrrhoderma noxium</name>
    <dbReference type="NCBI Taxonomy" id="2282107"/>
    <lineage>
        <taxon>Eukaryota</taxon>
        <taxon>Fungi</taxon>
        <taxon>Dikarya</taxon>
        <taxon>Basidiomycota</taxon>
        <taxon>Agaricomycotina</taxon>
        <taxon>Agaricomycetes</taxon>
        <taxon>Hymenochaetales</taxon>
        <taxon>Hymenochaetaceae</taxon>
        <taxon>Pyrrhoderma</taxon>
    </lineage>
</organism>
<keyword evidence="8" id="KW-0539">Nucleus</keyword>
<dbReference type="PANTHER" id="PTHR32170">
    <property type="entry name" value="PROTEASOME ACTIVATOR COMPLEX SUBUNIT 4"/>
    <property type="match status" value="1"/>
</dbReference>
<evidence type="ECO:0000256" key="8">
    <source>
        <dbReference type="ARBA" id="ARBA00023242"/>
    </source>
</evidence>
<dbReference type="Pfam" id="PF16507">
    <property type="entry name" value="HEAT_PSME4_mid"/>
    <property type="match status" value="1"/>
</dbReference>
<dbReference type="InterPro" id="IPR055455">
    <property type="entry name" value="HEAT_PSME4"/>
</dbReference>
<dbReference type="Proteomes" id="UP000217199">
    <property type="component" value="Unassembled WGS sequence"/>
</dbReference>
<dbReference type="GO" id="GO:0070628">
    <property type="term" value="F:proteasome binding"/>
    <property type="evidence" value="ECO:0007669"/>
    <property type="project" value="InterPro"/>
</dbReference>
<keyword evidence="4" id="KW-0963">Cytoplasm</keyword>
<evidence type="ECO:0000259" key="9">
    <source>
        <dbReference type="Pfam" id="PF11919"/>
    </source>
</evidence>
<dbReference type="Pfam" id="PF11919">
    <property type="entry name" value="PSME4_C"/>
    <property type="match status" value="1"/>
</dbReference>
<dbReference type="InterPro" id="IPR021843">
    <property type="entry name" value="PSME4_C"/>
</dbReference>
<dbReference type="OrthoDB" id="17907at2759"/>
<evidence type="ECO:0000256" key="3">
    <source>
        <dbReference type="ARBA" id="ARBA00005739"/>
    </source>
</evidence>
<dbReference type="GO" id="GO:0005829">
    <property type="term" value="C:cytosol"/>
    <property type="evidence" value="ECO:0007669"/>
    <property type="project" value="TreeGrafter"/>
</dbReference>
<keyword evidence="6" id="KW-0227">DNA damage</keyword>